<evidence type="ECO:0000256" key="1">
    <source>
        <dbReference type="ARBA" id="ARBA00038248"/>
    </source>
</evidence>
<dbReference type="Gene3D" id="1.20.120.330">
    <property type="entry name" value="Nucleotidyltransferases domain 2"/>
    <property type="match status" value="1"/>
</dbReference>
<dbReference type="InterPro" id="IPR007842">
    <property type="entry name" value="HEPN_dom"/>
</dbReference>
<dbReference type="RefSeq" id="WP_190401674.1">
    <property type="nucleotide sequence ID" value="NZ_JACJQB010000001.1"/>
</dbReference>
<proteinExistence type="inferred from homology"/>
<evidence type="ECO:0000313" key="3">
    <source>
        <dbReference type="EMBL" id="MBD2186806.1"/>
    </source>
</evidence>
<evidence type="ECO:0000259" key="2">
    <source>
        <dbReference type="Pfam" id="PF05168"/>
    </source>
</evidence>
<dbReference type="PANTHER" id="PTHR36565">
    <property type="entry name" value="UPF0332 PROTEIN TM_1000"/>
    <property type="match status" value="1"/>
</dbReference>
<gene>
    <name evidence="3" type="ORF">H6F41_01450</name>
</gene>
<evidence type="ECO:0000313" key="4">
    <source>
        <dbReference type="Proteomes" id="UP000642094"/>
    </source>
</evidence>
<keyword evidence="4" id="KW-1185">Reference proteome</keyword>
<reference evidence="3 4" key="1">
    <citation type="journal article" date="2020" name="ISME J.">
        <title>Comparative genomics reveals insights into cyanobacterial evolution and habitat adaptation.</title>
        <authorList>
            <person name="Chen M.Y."/>
            <person name="Teng W.K."/>
            <person name="Zhao L."/>
            <person name="Hu C.X."/>
            <person name="Zhou Y.K."/>
            <person name="Han B.P."/>
            <person name="Song L.R."/>
            <person name="Shu W.S."/>
        </authorList>
    </citation>
    <scope>NUCLEOTIDE SEQUENCE [LARGE SCALE GENOMIC DNA]</scope>
    <source>
        <strain evidence="3 4">FACHB-723</strain>
    </source>
</reference>
<name>A0ABR7ZS85_9CYAN</name>
<dbReference type="PANTHER" id="PTHR36565:SF1">
    <property type="entry name" value="UPF0332 PROTEIN TM_1000"/>
    <property type="match status" value="1"/>
</dbReference>
<accession>A0ABR7ZS85</accession>
<comment type="similarity">
    <text evidence="1">Belongs to the UPF0332 family.</text>
</comment>
<organism evidence="3 4">
    <name type="scientific">Pseudanabaena mucicola FACHB-723</name>
    <dbReference type="NCBI Taxonomy" id="2692860"/>
    <lineage>
        <taxon>Bacteria</taxon>
        <taxon>Bacillati</taxon>
        <taxon>Cyanobacteriota</taxon>
        <taxon>Cyanophyceae</taxon>
        <taxon>Pseudanabaenales</taxon>
        <taxon>Pseudanabaenaceae</taxon>
        <taxon>Pseudanabaena</taxon>
    </lineage>
</organism>
<comment type="caution">
    <text evidence="3">The sequence shown here is derived from an EMBL/GenBank/DDBJ whole genome shotgun (WGS) entry which is preliminary data.</text>
</comment>
<dbReference type="Proteomes" id="UP000642094">
    <property type="component" value="Unassembled WGS sequence"/>
</dbReference>
<dbReference type="InterPro" id="IPR052226">
    <property type="entry name" value="UPF0332_toxin"/>
</dbReference>
<dbReference type="EMBL" id="JACJQB010000001">
    <property type="protein sequence ID" value="MBD2186806.1"/>
    <property type="molecule type" value="Genomic_DNA"/>
</dbReference>
<sequence length="123" mass="13864">MNELAKFLLLSNDDLETAQLLCDCGRYRSAISRAYYAMFYMTQYLLLSEGLDTSTHKGVLKMLSLHFVKTGKINPSIADLLREAFDARQTCDYESDMAEDETMAKNAIANAQAFISEVKMLLS</sequence>
<protein>
    <submittedName>
        <fullName evidence="3">HEPN domain-containing protein</fullName>
    </submittedName>
</protein>
<feature type="domain" description="HEPN" evidence="2">
    <location>
        <begin position="11"/>
        <end position="120"/>
    </location>
</feature>
<dbReference type="Pfam" id="PF05168">
    <property type="entry name" value="HEPN"/>
    <property type="match status" value="1"/>
</dbReference>